<evidence type="ECO:0000313" key="4">
    <source>
        <dbReference type="EMBL" id="MFC6673664.1"/>
    </source>
</evidence>
<dbReference type="Gene3D" id="3.40.50.300">
    <property type="entry name" value="P-loop containing nucleotide triphosphate hydrolases"/>
    <property type="match status" value="1"/>
</dbReference>
<dbReference type="EMBL" id="JBHSWE010000001">
    <property type="protein sequence ID" value="MFC6673664.1"/>
    <property type="molecule type" value="Genomic_DNA"/>
</dbReference>
<dbReference type="PROSITE" id="PS51192">
    <property type="entry name" value="HELICASE_ATP_BIND_1"/>
    <property type="match status" value="1"/>
</dbReference>
<keyword evidence="2 4" id="KW-0067">ATP-binding</keyword>
<name>A0ABW2A8K1_9GAMM</name>
<sequence length="156" mass="17167">MTRLPIDDILPCLREALAARTEAVLEAPPGAGKTTRVPLALLDEPWLDGQKIVMLEPRRLAARSAAEQLARGLNETTGETVGYRIRFDSHVGPRTRIEVVTEGILTRMLQRDPALEGVGLLIFDEFHERSLDADLGLALALQARELLRDCPLCACC</sequence>
<dbReference type="PANTHER" id="PTHR43519">
    <property type="entry name" value="ATP-DEPENDENT RNA HELICASE HRPB"/>
    <property type="match status" value="1"/>
</dbReference>
<dbReference type="GO" id="GO:0004386">
    <property type="term" value="F:helicase activity"/>
    <property type="evidence" value="ECO:0007669"/>
    <property type="project" value="UniProtKB-KW"/>
</dbReference>
<reference evidence="5" key="1">
    <citation type="journal article" date="2019" name="Int. J. Syst. Evol. Microbiol.">
        <title>The Global Catalogue of Microorganisms (GCM) 10K type strain sequencing project: providing services to taxonomists for standard genome sequencing and annotation.</title>
        <authorList>
            <consortium name="The Broad Institute Genomics Platform"/>
            <consortium name="The Broad Institute Genome Sequencing Center for Infectious Disease"/>
            <person name="Wu L."/>
            <person name="Ma J."/>
        </authorList>
    </citation>
    <scope>NUCLEOTIDE SEQUENCE [LARGE SCALE GENOMIC DNA]</scope>
    <source>
        <strain evidence="5">NBRC 111756</strain>
    </source>
</reference>
<evidence type="ECO:0000256" key="1">
    <source>
        <dbReference type="ARBA" id="ARBA00022801"/>
    </source>
</evidence>
<proteinExistence type="predicted"/>
<dbReference type="CDD" id="cd17990">
    <property type="entry name" value="DEXHc_HrpB"/>
    <property type="match status" value="1"/>
</dbReference>
<accession>A0ABW2A8K1</accession>
<evidence type="ECO:0000259" key="3">
    <source>
        <dbReference type="PROSITE" id="PS51192"/>
    </source>
</evidence>
<keyword evidence="1" id="KW-0378">Hydrolase</keyword>
<gene>
    <name evidence="4" type="ORF">ACFQDL_28900</name>
</gene>
<dbReference type="SUPFAM" id="SSF52540">
    <property type="entry name" value="P-loop containing nucleoside triphosphate hydrolases"/>
    <property type="match status" value="1"/>
</dbReference>
<evidence type="ECO:0000313" key="5">
    <source>
        <dbReference type="Proteomes" id="UP001596422"/>
    </source>
</evidence>
<dbReference type="InterPro" id="IPR027417">
    <property type="entry name" value="P-loop_NTPase"/>
</dbReference>
<dbReference type="InterPro" id="IPR011545">
    <property type="entry name" value="DEAD/DEAH_box_helicase_dom"/>
</dbReference>
<dbReference type="InterPro" id="IPR014001">
    <property type="entry name" value="Helicase_ATP-bd"/>
</dbReference>
<keyword evidence="2 4" id="KW-0547">Nucleotide-binding</keyword>
<feature type="domain" description="Helicase ATP-binding" evidence="3">
    <location>
        <begin position="14"/>
        <end position="143"/>
    </location>
</feature>
<evidence type="ECO:0000256" key="2">
    <source>
        <dbReference type="ARBA" id="ARBA00022806"/>
    </source>
</evidence>
<dbReference type="Proteomes" id="UP001596422">
    <property type="component" value="Unassembled WGS sequence"/>
</dbReference>
<organism evidence="4 5">
    <name type="scientific">Marinobacterium aestuariivivens</name>
    <dbReference type="NCBI Taxonomy" id="1698799"/>
    <lineage>
        <taxon>Bacteria</taxon>
        <taxon>Pseudomonadati</taxon>
        <taxon>Pseudomonadota</taxon>
        <taxon>Gammaproteobacteria</taxon>
        <taxon>Oceanospirillales</taxon>
        <taxon>Oceanospirillaceae</taxon>
        <taxon>Marinobacterium</taxon>
    </lineage>
</organism>
<dbReference type="InterPro" id="IPR049614">
    <property type="entry name" value="HrpB_DEXH"/>
</dbReference>
<dbReference type="RefSeq" id="WP_379912229.1">
    <property type="nucleotide sequence ID" value="NZ_JBHSWE010000001.1"/>
</dbReference>
<dbReference type="PANTHER" id="PTHR43519:SF1">
    <property type="entry name" value="ATP-DEPENDENT RNA HELICASE HRPB"/>
    <property type="match status" value="1"/>
</dbReference>
<keyword evidence="2 4" id="KW-0347">Helicase</keyword>
<dbReference type="Pfam" id="PF00270">
    <property type="entry name" value="DEAD"/>
    <property type="match status" value="1"/>
</dbReference>
<keyword evidence="5" id="KW-1185">Reference proteome</keyword>
<comment type="caution">
    <text evidence="4">The sequence shown here is derived from an EMBL/GenBank/DDBJ whole genome shotgun (WGS) entry which is preliminary data.</text>
</comment>
<protein>
    <submittedName>
        <fullName evidence="4">DEAD/DEAH box helicase</fullName>
    </submittedName>
</protein>